<evidence type="ECO:0000313" key="3">
    <source>
        <dbReference type="Proteomes" id="UP000641386"/>
    </source>
</evidence>
<keyword evidence="3" id="KW-1185">Reference proteome</keyword>
<dbReference type="InterPro" id="IPR005114">
    <property type="entry name" value="Helicase_assoc"/>
</dbReference>
<proteinExistence type="predicted"/>
<dbReference type="EMBL" id="BNBC01000093">
    <property type="protein sequence ID" value="GHF19747.1"/>
    <property type="molecule type" value="Genomic_DNA"/>
</dbReference>
<reference evidence="2" key="1">
    <citation type="journal article" date="2014" name="Int. J. Syst. Evol. Microbiol.">
        <title>Complete genome sequence of Corynebacterium casei LMG S-19264T (=DSM 44701T), isolated from a smear-ripened cheese.</title>
        <authorList>
            <consortium name="US DOE Joint Genome Institute (JGI-PGF)"/>
            <person name="Walter F."/>
            <person name="Albersmeier A."/>
            <person name="Kalinowski J."/>
            <person name="Ruckert C."/>
        </authorList>
    </citation>
    <scope>NUCLEOTIDE SEQUENCE</scope>
    <source>
        <strain evidence="2">JCM 3302</strain>
    </source>
</reference>
<dbReference type="Proteomes" id="UP000641386">
    <property type="component" value="Unassembled WGS sequence"/>
</dbReference>
<reference evidence="2" key="2">
    <citation type="submission" date="2020-09" db="EMBL/GenBank/DDBJ databases">
        <authorList>
            <person name="Sun Q."/>
            <person name="Ohkuma M."/>
        </authorList>
    </citation>
    <scope>NUCLEOTIDE SEQUENCE</scope>
    <source>
        <strain evidence="2">JCM 3302</strain>
    </source>
</reference>
<evidence type="ECO:0000259" key="1">
    <source>
        <dbReference type="Pfam" id="PF03457"/>
    </source>
</evidence>
<organism evidence="2 3">
    <name type="scientific">Streptomyces spiralis</name>
    <dbReference type="NCBI Taxonomy" id="66376"/>
    <lineage>
        <taxon>Bacteria</taxon>
        <taxon>Bacillati</taxon>
        <taxon>Actinomycetota</taxon>
        <taxon>Actinomycetes</taxon>
        <taxon>Kitasatosporales</taxon>
        <taxon>Streptomycetaceae</taxon>
        <taxon>Streptomyces</taxon>
    </lineage>
</organism>
<name>A0A919ARF1_9ACTN</name>
<protein>
    <recommendedName>
        <fullName evidence="1">Helicase-associated domain-containing protein</fullName>
    </recommendedName>
</protein>
<accession>A0A919ARF1</accession>
<comment type="caution">
    <text evidence="2">The sequence shown here is derived from an EMBL/GenBank/DDBJ whole genome shotgun (WGS) entry which is preliminary data.</text>
</comment>
<evidence type="ECO:0000313" key="2">
    <source>
        <dbReference type="EMBL" id="GHF19747.1"/>
    </source>
</evidence>
<dbReference type="Pfam" id="PF03457">
    <property type="entry name" value="HA"/>
    <property type="match status" value="1"/>
</dbReference>
<dbReference type="AlphaFoldDB" id="A0A919ARF1"/>
<feature type="domain" description="Helicase-associated" evidence="1">
    <location>
        <begin position="2"/>
        <end position="58"/>
    </location>
</feature>
<gene>
    <name evidence="2" type="ORF">GCM10014715_88110</name>
</gene>
<dbReference type="RefSeq" id="WP_229904185.1">
    <property type="nucleotide sequence ID" value="NZ_BNBC01000093.1"/>
</dbReference>
<dbReference type="Gene3D" id="6.10.140.530">
    <property type="match status" value="1"/>
</dbReference>
<sequence length="60" mass="6748">MAAARQFHAREGHLTVPRKHVEDVDGEPVGLGQFLNNARRRAATLSPQRRADLDALGMRW</sequence>